<keyword evidence="3" id="KW-0804">Transcription</keyword>
<feature type="domain" description="HTH crp-type" evidence="4">
    <location>
        <begin position="157"/>
        <end position="231"/>
    </location>
</feature>
<dbReference type="InterPro" id="IPR012318">
    <property type="entry name" value="HTH_CRP"/>
</dbReference>
<keyword evidence="2" id="KW-0238">DNA-binding</keyword>
<protein>
    <recommendedName>
        <fullName evidence="4">HTH crp-type domain-containing protein</fullName>
    </recommendedName>
</protein>
<dbReference type="SUPFAM" id="SSF46785">
    <property type="entry name" value="Winged helix' DNA-binding domain"/>
    <property type="match status" value="1"/>
</dbReference>
<dbReference type="CDD" id="cd00038">
    <property type="entry name" value="CAP_ED"/>
    <property type="match status" value="1"/>
</dbReference>
<name>A0A0R1MLA8_9LACO</name>
<dbReference type="EMBL" id="AZEH01000039">
    <property type="protein sequence ID" value="KRL04776.1"/>
    <property type="molecule type" value="Genomic_DNA"/>
</dbReference>
<dbReference type="Gene3D" id="1.10.10.10">
    <property type="entry name" value="Winged helix-like DNA-binding domain superfamily/Winged helix DNA-binding domain"/>
    <property type="match status" value="1"/>
</dbReference>
<dbReference type="SUPFAM" id="SSF51206">
    <property type="entry name" value="cAMP-binding domain-like"/>
    <property type="match status" value="1"/>
</dbReference>
<dbReference type="InterPro" id="IPR000595">
    <property type="entry name" value="cNMP-bd_dom"/>
</dbReference>
<dbReference type="AlphaFoldDB" id="A0A0R1MLA8"/>
<evidence type="ECO:0000256" key="3">
    <source>
        <dbReference type="ARBA" id="ARBA00023163"/>
    </source>
</evidence>
<dbReference type="Gene3D" id="2.60.120.10">
    <property type="entry name" value="Jelly Rolls"/>
    <property type="match status" value="1"/>
</dbReference>
<proteinExistence type="predicted"/>
<dbReference type="RefSeq" id="WP_057896722.1">
    <property type="nucleotide sequence ID" value="NZ_AZEH01000039.1"/>
</dbReference>
<reference evidence="5 6" key="1">
    <citation type="journal article" date="2015" name="Genome Announc.">
        <title>Expanding the biotechnology potential of lactobacilli through comparative genomics of 213 strains and associated genera.</title>
        <authorList>
            <person name="Sun Z."/>
            <person name="Harris H.M."/>
            <person name="McCann A."/>
            <person name="Guo C."/>
            <person name="Argimon S."/>
            <person name="Zhang W."/>
            <person name="Yang X."/>
            <person name="Jeffery I.B."/>
            <person name="Cooney J.C."/>
            <person name="Kagawa T.F."/>
            <person name="Liu W."/>
            <person name="Song Y."/>
            <person name="Salvetti E."/>
            <person name="Wrobel A."/>
            <person name="Rasinkangas P."/>
            <person name="Parkhill J."/>
            <person name="Rea M.C."/>
            <person name="O'Sullivan O."/>
            <person name="Ritari J."/>
            <person name="Douillard F.P."/>
            <person name="Paul Ross R."/>
            <person name="Yang R."/>
            <person name="Briner A.E."/>
            <person name="Felis G.E."/>
            <person name="de Vos W.M."/>
            <person name="Barrangou R."/>
            <person name="Klaenhammer T.R."/>
            <person name="Caufield P.W."/>
            <person name="Cui Y."/>
            <person name="Zhang H."/>
            <person name="O'Toole P.W."/>
        </authorList>
    </citation>
    <scope>NUCLEOTIDE SEQUENCE [LARGE SCALE GENOMIC DNA]</scope>
    <source>
        <strain evidence="5 6">DSM 19972</strain>
    </source>
</reference>
<sequence>MENLGKAFSKNEIKYELSNLNFFSLLSDKQREKFSSCVKFKKLNKGEKLQRLGEEYGGQTHLLTSGVVSVHKYSSNGESMSSLSLGVNDFCSFEYVIGEGISEYDITALTPVSMTYVPVNFFNSLVKNNTVILEFIVAGTRMVLKDMFDHRSILALSRPRERVITSLLYNNKKFGVKRKDGSSVLPKWLTQTKLAMMSGTTRETVGITFKFLQTKGLIVVNGRNLIIRNSFDEKYEAFM</sequence>
<evidence type="ECO:0000313" key="6">
    <source>
        <dbReference type="Proteomes" id="UP000051686"/>
    </source>
</evidence>
<accession>A0A0R1MLA8</accession>
<gene>
    <name evidence="5" type="ORF">FD46_GL001913</name>
</gene>
<organism evidence="5 6">
    <name type="scientific">Liquorilactobacillus oeni DSM 19972</name>
    <dbReference type="NCBI Taxonomy" id="1423777"/>
    <lineage>
        <taxon>Bacteria</taxon>
        <taxon>Bacillati</taxon>
        <taxon>Bacillota</taxon>
        <taxon>Bacilli</taxon>
        <taxon>Lactobacillales</taxon>
        <taxon>Lactobacillaceae</taxon>
        <taxon>Liquorilactobacillus</taxon>
    </lineage>
</organism>
<dbReference type="InterPro" id="IPR036388">
    <property type="entry name" value="WH-like_DNA-bd_sf"/>
</dbReference>
<evidence type="ECO:0000256" key="2">
    <source>
        <dbReference type="ARBA" id="ARBA00023125"/>
    </source>
</evidence>
<evidence type="ECO:0000313" key="5">
    <source>
        <dbReference type="EMBL" id="KRL04776.1"/>
    </source>
</evidence>
<dbReference type="OrthoDB" id="9810708at2"/>
<dbReference type="InterPro" id="IPR014710">
    <property type="entry name" value="RmlC-like_jellyroll"/>
</dbReference>
<dbReference type="InterPro" id="IPR018490">
    <property type="entry name" value="cNMP-bd_dom_sf"/>
</dbReference>
<keyword evidence="1" id="KW-0805">Transcription regulation</keyword>
<dbReference type="InterPro" id="IPR036390">
    <property type="entry name" value="WH_DNA-bd_sf"/>
</dbReference>
<keyword evidence="6" id="KW-1185">Reference proteome</keyword>
<dbReference type="GO" id="GO:0006355">
    <property type="term" value="P:regulation of DNA-templated transcription"/>
    <property type="evidence" value="ECO:0007669"/>
    <property type="project" value="InterPro"/>
</dbReference>
<dbReference type="SMART" id="SM00419">
    <property type="entry name" value="HTH_CRP"/>
    <property type="match status" value="1"/>
</dbReference>
<dbReference type="GO" id="GO:0003677">
    <property type="term" value="F:DNA binding"/>
    <property type="evidence" value="ECO:0007669"/>
    <property type="project" value="UniProtKB-KW"/>
</dbReference>
<dbReference type="PROSITE" id="PS51063">
    <property type="entry name" value="HTH_CRP_2"/>
    <property type="match status" value="1"/>
</dbReference>
<dbReference type="STRING" id="1423777.FD46_GL001913"/>
<dbReference type="PATRIC" id="fig|1423777.3.peg.1970"/>
<evidence type="ECO:0000256" key="1">
    <source>
        <dbReference type="ARBA" id="ARBA00023015"/>
    </source>
</evidence>
<evidence type="ECO:0000259" key="4">
    <source>
        <dbReference type="PROSITE" id="PS51063"/>
    </source>
</evidence>
<comment type="caution">
    <text evidence="5">The sequence shown here is derived from an EMBL/GenBank/DDBJ whole genome shotgun (WGS) entry which is preliminary data.</text>
</comment>
<dbReference type="Proteomes" id="UP000051686">
    <property type="component" value="Unassembled WGS sequence"/>
</dbReference>
<dbReference type="Pfam" id="PF13545">
    <property type="entry name" value="HTH_Crp_2"/>
    <property type="match status" value="1"/>
</dbReference>